<comment type="similarity">
    <text evidence="1">Belongs to the universal stress protein A family.</text>
</comment>
<sequence>MENYKEIIVPTDGSKNAKLAFIRALKLSQDHDNKVAIHLFYIVDTNYINNFSSIDDSVVDKITDDAKKILDQYLKDAKKQKITNIDYAIKYGAPKEIIAQELPKLYQNPLIIIGATGLNPIEKLLIGSTTAYVSKNASCDVLIVKK</sequence>
<dbReference type="InterPro" id="IPR014729">
    <property type="entry name" value="Rossmann-like_a/b/a_fold"/>
</dbReference>
<evidence type="ECO:0000256" key="1">
    <source>
        <dbReference type="ARBA" id="ARBA00008791"/>
    </source>
</evidence>
<name>A0A9W6B1A0_9LACO</name>
<accession>A0A9W6B1A0</accession>
<dbReference type="Proteomes" id="UP001144204">
    <property type="component" value="Unassembled WGS sequence"/>
</dbReference>
<dbReference type="Pfam" id="PF00582">
    <property type="entry name" value="Usp"/>
    <property type="match status" value="1"/>
</dbReference>
<organism evidence="3 4">
    <name type="scientific">Philodulcilactobacillus myokoensis</name>
    <dbReference type="NCBI Taxonomy" id="2929573"/>
    <lineage>
        <taxon>Bacteria</taxon>
        <taxon>Bacillati</taxon>
        <taxon>Bacillota</taxon>
        <taxon>Bacilli</taxon>
        <taxon>Lactobacillales</taxon>
        <taxon>Lactobacillaceae</taxon>
        <taxon>Philodulcilactobacillus</taxon>
    </lineage>
</organism>
<dbReference type="RefSeq" id="WP_286136113.1">
    <property type="nucleotide sequence ID" value="NZ_BRPL01000002.1"/>
</dbReference>
<evidence type="ECO:0000259" key="2">
    <source>
        <dbReference type="Pfam" id="PF00582"/>
    </source>
</evidence>
<dbReference type="PANTHER" id="PTHR46268">
    <property type="entry name" value="STRESS RESPONSE PROTEIN NHAX"/>
    <property type="match status" value="1"/>
</dbReference>
<dbReference type="SUPFAM" id="SSF52402">
    <property type="entry name" value="Adenine nucleotide alpha hydrolases-like"/>
    <property type="match status" value="1"/>
</dbReference>
<dbReference type="EMBL" id="BRPL01000002">
    <property type="protein sequence ID" value="GLB46650.1"/>
    <property type="molecule type" value="Genomic_DNA"/>
</dbReference>
<dbReference type="AlphaFoldDB" id="A0A9W6B1A0"/>
<dbReference type="PANTHER" id="PTHR46268:SF6">
    <property type="entry name" value="UNIVERSAL STRESS PROTEIN UP12"/>
    <property type="match status" value="1"/>
</dbReference>
<gene>
    <name evidence="3" type="ORF">WR164_06290</name>
</gene>
<dbReference type="InterPro" id="IPR006015">
    <property type="entry name" value="Universal_stress_UspA"/>
</dbReference>
<comment type="caution">
    <text evidence="3">The sequence shown here is derived from an EMBL/GenBank/DDBJ whole genome shotgun (WGS) entry which is preliminary data.</text>
</comment>
<feature type="domain" description="UspA" evidence="2">
    <location>
        <begin position="4"/>
        <end position="145"/>
    </location>
</feature>
<reference evidence="3" key="1">
    <citation type="submission" date="2022-07" db="EMBL/GenBank/DDBJ databases">
        <authorList>
            <person name="Kouya T."/>
            <person name="Ishiyama Y."/>
        </authorList>
    </citation>
    <scope>NUCLEOTIDE SEQUENCE</scope>
    <source>
        <strain evidence="3">WR16-4</strain>
    </source>
</reference>
<dbReference type="InterPro" id="IPR006016">
    <property type="entry name" value="UspA"/>
</dbReference>
<keyword evidence="4" id="KW-1185">Reference proteome</keyword>
<reference evidence="3" key="2">
    <citation type="journal article" date="2023" name="PLoS ONE">
        <title>Philodulcilactobacillus myokoensis gen. nov., sp. nov., a fructophilic, acidophilic, and agar-phobic lactic acid bacterium isolated from fermented vegetable extracts.</title>
        <authorList>
            <person name="Kouya T."/>
            <person name="Ishiyama Y."/>
            <person name="Ohashi S."/>
            <person name="Kumakubo R."/>
            <person name="Yamazaki T."/>
            <person name="Otaki T."/>
        </authorList>
    </citation>
    <scope>NUCLEOTIDE SEQUENCE</scope>
    <source>
        <strain evidence="3">WR16-4</strain>
    </source>
</reference>
<evidence type="ECO:0000313" key="4">
    <source>
        <dbReference type="Proteomes" id="UP001144204"/>
    </source>
</evidence>
<proteinExistence type="inferred from homology"/>
<evidence type="ECO:0000313" key="3">
    <source>
        <dbReference type="EMBL" id="GLB46650.1"/>
    </source>
</evidence>
<protein>
    <submittedName>
        <fullName evidence="3">Universal stress protein UspA</fullName>
    </submittedName>
</protein>
<dbReference type="CDD" id="cd00293">
    <property type="entry name" value="USP-like"/>
    <property type="match status" value="1"/>
</dbReference>
<dbReference type="PRINTS" id="PR01438">
    <property type="entry name" value="UNVRSLSTRESS"/>
</dbReference>
<dbReference type="Gene3D" id="3.40.50.620">
    <property type="entry name" value="HUPs"/>
    <property type="match status" value="1"/>
</dbReference>